<evidence type="ECO:0000313" key="2">
    <source>
        <dbReference type="EMBL" id="KPQ43484.1"/>
    </source>
</evidence>
<gene>
    <name evidence="2" type="ORF">MPEBLZ_01950</name>
</gene>
<evidence type="ECO:0000313" key="3">
    <source>
        <dbReference type="Proteomes" id="UP000050360"/>
    </source>
</evidence>
<keyword evidence="1" id="KW-0732">Signal</keyword>
<dbReference type="CDD" id="cd08168">
    <property type="entry name" value="Cytochrom_C3"/>
    <property type="match status" value="1"/>
</dbReference>
<dbReference type="Pfam" id="PF13447">
    <property type="entry name" value="Multi-haem_cyto"/>
    <property type="match status" value="1"/>
</dbReference>
<organism evidence="2 3">
    <name type="scientific">Candidatus Methanoperedens nitratireducens</name>
    <dbReference type="NCBI Taxonomy" id="1392998"/>
    <lineage>
        <taxon>Archaea</taxon>
        <taxon>Methanobacteriati</taxon>
        <taxon>Methanobacteriota</taxon>
        <taxon>Stenosarchaea group</taxon>
        <taxon>Methanomicrobia</taxon>
        <taxon>Methanosarcinales</taxon>
        <taxon>ANME-2 cluster</taxon>
        <taxon>Candidatus Methanoperedentaceae</taxon>
        <taxon>Candidatus Methanoperedens</taxon>
    </lineage>
</organism>
<dbReference type="SUPFAM" id="SSF48695">
    <property type="entry name" value="Multiheme cytochromes"/>
    <property type="match status" value="1"/>
</dbReference>
<protein>
    <submittedName>
        <fullName evidence="2">Uncharacterized protein</fullName>
    </submittedName>
</protein>
<dbReference type="GO" id="GO:0016491">
    <property type="term" value="F:oxidoreductase activity"/>
    <property type="evidence" value="ECO:0007669"/>
    <property type="project" value="TreeGrafter"/>
</dbReference>
<evidence type="ECO:0000256" key="1">
    <source>
        <dbReference type="ARBA" id="ARBA00022729"/>
    </source>
</evidence>
<comment type="caution">
    <text evidence="2">The sequence shown here is derived from an EMBL/GenBank/DDBJ whole genome shotgun (WGS) entry which is preliminary data.</text>
</comment>
<dbReference type="Gene3D" id="1.20.850.10">
    <property type="entry name" value="Hydroxylamine Oxidoreductase, Chain A, domain 2"/>
    <property type="match status" value="1"/>
</dbReference>
<dbReference type="AlphaFoldDB" id="A0A0P8CKB6"/>
<dbReference type="PANTHER" id="PTHR35038">
    <property type="entry name" value="DISSIMILATORY SULFITE REDUCTASE SIRA"/>
    <property type="match status" value="1"/>
</dbReference>
<dbReference type="EMBL" id="LKCM01000140">
    <property type="protein sequence ID" value="KPQ43484.1"/>
    <property type="molecule type" value="Genomic_DNA"/>
</dbReference>
<dbReference type="Proteomes" id="UP000050360">
    <property type="component" value="Unassembled WGS sequence"/>
</dbReference>
<dbReference type="Gene3D" id="1.10.780.10">
    <property type="entry name" value="Hydroxylamine Oxidoreductase, Chain A, domain 1"/>
    <property type="match status" value="1"/>
</dbReference>
<accession>A0A0P8CKB6</accession>
<dbReference type="InterPro" id="IPR036280">
    <property type="entry name" value="Multihaem_cyt_sf"/>
</dbReference>
<dbReference type="PANTHER" id="PTHR35038:SF8">
    <property type="entry name" value="C-TYPE POLYHEME CYTOCHROME OMCC"/>
    <property type="match status" value="1"/>
</dbReference>
<reference evidence="2 3" key="1">
    <citation type="submission" date="2015-09" db="EMBL/GenBank/DDBJ databases">
        <title>A metagenomics-based metabolic model of nitrate-dependent anaerobic oxidation of methane by Methanoperedens-like archaea.</title>
        <authorList>
            <person name="Arshad A."/>
            <person name="Speth D.R."/>
            <person name="De Graaf R.M."/>
            <person name="Op Den Camp H.J."/>
            <person name="Jetten M.S."/>
            <person name="Welte C.U."/>
        </authorList>
    </citation>
    <scope>NUCLEOTIDE SEQUENCE [LARGE SCALE GENOMIC DNA]</scope>
</reference>
<dbReference type="InterPro" id="IPR051829">
    <property type="entry name" value="Multiheme_Cytochr_ET"/>
</dbReference>
<name>A0A0P8CKB6_9EURY</name>
<sequence>MIKEFIGIAIVFLFLTGLSAAAENACVGCHASVGATKGIINDWKESKHALNNVTCDKCHEAAQGDKDAISHNGFLITTTPSPKDCANCHSTQVSQFNAGKHSISWSKMTAAARYKAIPNEKMRESMCEGCHSIGKIYADDSAGKCDSCHTRHLFSKEEARQPEACETCHMGLDHEQIEYYKKSKHGMIQETNRTSARAPGCITCHMDEGTHDVSQGTTIGTVSQGAFISNKSSGNDYVKDSNGIAMRAITQEQFDTNRNKMLSICARCHSRNFAQNVLENADEIKVQADKKVGEGIIIIEGLNKDGLLDPMPENRPANPVTGNKLTITGQQTYTNTSGIEAEFFGMFKYALIHSWKGAYHMNPDYSHWYGWAQINLDLEKIKSQNRTLRRIAELENAQKTTEKGTKATPGFGTELAVLGIMVSLLLVMKRRS</sequence>
<proteinExistence type="predicted"/>